<dbReference type="AlphaFoldDB" id="A0AAE1CQ92"/>
<keyword evidence="2" id="KW-1185">Reference proteome</keyword>
<organism evidence="1 2">
    <name type="scientific">Elysia crispata</name>
    <name type="common">lettuce slug</name>
    <dbReference type="NCBI Taxonomy" id="231223"/>
    <lineage>
        <taxon>Eukaryota</taxon>
        <taxon>Metazoa</taxon>
        <taxon>Spiralia</taxon>
        <taxon>Lophotrochozoa</taxon>
        <taxon>Mollusca</taxon>
        <taxon>Gastropoda</taxon>
        <taxon>Heterobranchia</taxon>
        <taxon>Euthyneura</taxon>
        <taxon>Panpulmonata</taxon>
        <taxon>Sacoglossa</taxon>
        <taxon>Placobranchoidea</taxon>
        <taxon>Plakobranchidae</taxon>
        <taxon>Elysia</taxon>
    </lineage>
</organism>
<name>A0AAE1CQ92_9GAST</name>
<evidence type="ECO:0000313" key="1">
    <source>
        <dbReference type="EMBL" id="KAK3726827.1"/>
    </source>
</evidence>
<dbReference type="EMBL" id="JAWDGP010007283">
    <property type="protein sequence ID" value="KAK3726827.1"/>
    <property type="molecule type" value="Genomic_DNA"/>
</dbReference>
<comment type="caution">
    <text evidence="1">The sequence shown here is derived from an EMBL/GenBank/DDBJ whole genome shotgun (WGS) entry which is preliminary data.</text>
</comment>
<proteinExistence type="predicted"/>
<sequence length="50" mass="5223">TTQTCESTNQITATADVLVRSRGGLWEHGAWLGLDSGELAAPLVQVIQGA</sequence>
<feature type="non-terminal residue" evidence="1">
    <location>
        <position position="1"/>
    </location>
</feature>
<accession>A0AAE1CQ92</accession>
<protein>
    <submittedName>
        <fullName evidence="1">Uncharacterized protein</fullName>
    </submittedName>
</protein>
<evidence type="ECO:0000313" key="2">
    <source>
        <dbReference type="Proteomes" id="UP001283361"/>
    </source>
</evidence>
<dbReference type="Proteomes" id="UP001283361">
    <property type="component" value="Unassembled WGS sequence"/>
</dbReference>
<gene>
    <name evidence="1" type="ORF">RRG08_010623</name>
</gene>
<reference evidence="1" key="1">
    <citation type="journal article" date="2023" name="G3 (Bethesda)">
        <title>A reference genome for the long-term kleptoplast-retaining sea slug Elysia crispata morphotype clarki.</title>
        <authorList>
            <person name="Eastman K.E."/>
            <person name="Pendleton A.L."/>
            <person name="Shaikh M.A."/>
            <person name="Suttiyut T."/>
            <person name="Ogas R."/>
            <person name="Tomko P."/>
            <person name="Gavelis G."/>
            <person name="Widhalm J.R."/>
            <person name="Wisecaver J.H."/>
        </authorList>
    </citation>
    <scope>NUCLEOTIDE SEQUENCE</scope>
    <source>
        <strain evidence="1">ECLA1</strain>
    </source>
</reference>